<keyword evidence="5" id="KW-1185">Reference proteome</keyword>
<name>A0AAV9WV32_9PEZI</name>
<evidence type="ECO:0000313" key="5">
    <source>
        <dbReference type="Proteomes" id="UP001365542"/>
    </source>
</evidence>
<dbReference type="PROSITE" id="PS00562">
    <property type="entry name" value="CBM1_1"/>
    <property type="match status" value="1"/>
</dbReference>
<dbReference type="GO" id="GO:0005975">
    <property type="term" value="P:carbohydrate metabolic process"/>
    <property type="evidence" value="ECO:0007669"/>
    <property type="project" value="InterPro"/>
</dbReference>
<dbReference type="FunFam" id="1.50.10.10:FF:000028">
    <property type="entry name" value="Alpha-L-fucosidase 2"/>
    <property type="match status" value="1"/>
</dbReference>
<dbReference type="SMART" id="SM00236">
    <property type="entry name" value="fCBD"/>
    <property type="match status" value="1"/>
</dbReference>
<dbReference type="GO" id="GO:0004560">
    <property type="term" value="F:alpha-L-fucosidase activity"/>
    <property type="evidence" value="ECO:0007669"/>
    <property type="project" value="InterPro"/>
</dbReference>
<gene>
    <name evidence="4" type="ORF">TWF694_005228</name>
</gene>
<sequence>MYCSQAEKLTLNENSNWSGTFQDRVNPKASAAFPAVRSMLQSGNITGAGQRTLTDMSGVPTSPRGYNPTADLLVDTGHTSQSSYSRWLDTYQGNTGCTYLNNGQNYTRELIASYPHGVLAYRLSGASSGSLSSIKISLSRTNYVSSNTASVSNGIGRIVLRAASGSSNAISFTAEARVVTSGGSISASGGTITVTGATTIDIFFDAETSYRYSSSTAWEAEIKNKLDKAVSDGFASVKSQAIADNTNLIGRVTLNLGKSSGSSGTQSTNTRIANYKNSPNNDIEFVTLMFNYGRHLLVASSRDTGSLSLPANLQGIWNDAYSPPWQSKYTININVEMNYWPAEVTNLAETTKALFDLIKIAQTRGQSVASRMYGCSGFVLHHNLDLWGDPCPTDYGTPYMMWPMGGAWLPLHLIEHYRFTGDKSFLSSTAWSVLKDAATFYYCYLFKFQNYWTTGPSLSPENNFIVASDQYKAGNSEGIDLGPTMDNSLLFELFSAVIEACNALGITGSDLTNAQNYLAGIKPPQISSAGAILEWRRDYTETDQGHRHLSPIFGLFPGSQMTPLKSQTYANAAKVLLDRRMSHGSGSTGWSRTWVINCYARLFQGNTAWTSVVAFLQKYPLANMWNSDSGPGSAFQIDGNFGFTAGIAELLLQSHAGVHLLPSLPSSIPTGSIKGLVARGSFVVDINWSNGALTSATITSRLGNPLSIRVAGGSTFSVNGVTYTGTIQTSAGGKYTITLGSGTTAATTTTGSVTTTTKTTTTKTTTTSTTTTTSSSNSSGCTSPQYGQCGGIGWTGCTKCASGTTCKFSNDYYSQCL</sequence>
<organism evidence="4 5">
    <name type="scientific">Orbilia ellipsospora</name>
    <dbReference type="NCBI Taxonomy" id="2528407"/>
    <lineage>
        <taxon>Eukaryota</taxon>
        <taxon>Fungi</taxon>
        <taxon>Dikarya</taxon>
        <taxon>Ascomycota</taxon>
        <taxon>Pezizomycotina</taxon>
        <taxon>Orbiliomycetes</taxon>
        <taxon>Orbiliales</taxon>
        <taxon>Orbiliaceae</taxon>
        <taxon>Orbilia</taxon>
    </lineage>
</organism>
<accession>A0AAV9WV32</accession>
<dbReference type="InterPro" id="IPR049053">
    <property type="entry name" value="AFCA-like_C"/>
</dbReference>
<dbReference type="InterPro" id="IPR012341">
    <property type="entry name" value="6hp_glycosidase-like_sf"/>
</dbReference>
<dbReference type="GO" id="GO:0005576">
    <property type="term" value="C:extracellular region"/>
    <property type="evidence" value="ECO:0007669"/>
    <property type="project" value="InterPro"/>
</dbReference>
<dbReference type="Proteomes" id="UP001365542">
    <property type="component" value="Unassembled WGS sequence"/>
</dbReference>
<feature type="region of interest" description="Disordered" evidence="2">
    <location>
        <begin position="746"/>
        <end position="782"/>
    </location>
</feature>
<dbReference type="Pfam" id="PF00734">
    <property type="entry name" value="CBM_1"/>
    <property type="match status" value="1"/>
</dbReference>
<dbReference type="Pfam" id="PF22124">
    <property type="entry name" value="Glyco_hydro_95_cat"/>
    <property type="match status" value="1"/>
</dbReference>
<dbReference type="Pfam" id="PF14498">
    <property type="entry name" value="Glyco_hyd_65N_2"/>
    <property type="match status" value="1"/>
</dbReference>
<dbReference type="InterPro" id="IPR016518">
    <property type="entry name" value="Alpha-L-fucosidase"/>
</dbReference>
<reference evidence="4 5" key="1">
    <citation type="submission" date="2019-10" db="EMBL/GenBank/DDBJ databases">
        <authorList>
            <person name="Palmer J.M."/>
        </authorList>
    </citation>
    <scope>NUCLEOTIDE SEQUENCE [LARGE SCALE GENOMIC DNA]</scope>
    <source>
        <strain evidence="4 5">TWF694</strain>
    </source>
</reference>
<proteinExistence type="predicted"/>
<dbReference type="InterPro" id="IPR027414">
    <property type="entry name" value="GH95_N_dom"/>
</dbReference>
<dbReference type="PANTHER" id="PTHR31084:SF0">
    <property type="entry name" value="ALPHA-L-FUCOSIDASE 2"/>
    <property type="match status" value="1"/>
</dbReference>
<protein>
    <recommendedName>
        <fullName evidence="3">CBM1 domain-containing protein</fullName>
    </recommendedName>
</protein>
<dbReference type="SUPFAM" id="SSF57180">
    <property type="entry name" value="Cellulose-binding domain"/>
    <property type="match status" value="1"/>
</dbReference>
<dbReference type="PIRSF" id="PIRSF007663">
    <property type="entry name" value="UCP007663"/>
    <property type="match status" value="1"/>
</dbReference>
<evidence type="ECO:0000313" key="4">
    <source>
        <dbReference type="EMBL" id="KAK6526647.1"/>
    </source>
</evidence>
<dbReference type="InterPro" id="IPR035971">
    <property type="entry name" value="CBD_sf"/>
</dbReference>
<evidence type="ECO:0000256" key="2">
    <source>
        <dbReference type="SAM" id="MobiDB-lite"/>
    </source>
</evidence>
<dbReference type="EMBL" id="JAVHJO010000016">
    <property type="protein sequence ID" value="KAK6526647.1"/>
    <property type="molecule type" value="Genomic_DNA"/>
</dbReference>
<dbReference type="InterPro" id="IPR008928">
    <property type="entry name" value="6-hairpin_glycosidase_sf"/>
</dbReference>
<dbReference type="PROSITE" id="PS51164">
    <property type="entry name" value="CBM1_2"/>
    <property type="match status" value="1"/>
</dbReference>
<dbReference type="InterPro" id="IPR054363">
    <property type="entry name" value="GH95_cat"/>
</dbReference>
<dbReference type="PANTHER" id="PTHR31084">
    <property type="entry name" value="ALPHA-L-FUCOSIDASE 2"/>
    <property type="match status" value="1"/>
</dbReference>
<dbReference type="SUPFAM" id="SSF48208">
    <property type="entry name" value="Six-hairpin glycosidases"/>
    <property type="match status" value="1"/>
</dbReference>
<keyword evidence="1" id="KW-0732">Signal</keyword>
<dbReference type="AlphaFoldDB" id="A0AAV9WV32"/>
<comment type="caution">
    <text evidence="4">The sequence shown here is derived from an EMBL/GenBank/DDBJ whole genome shotgun (WGS) entry which is preliminary data.</text>
</comment>
<evidence type="ECO:0000259" key="3">
    <source>
        <dbReference type="PROSITE" id="PS51164"/>
    </source>
</evidence>
<dbReference type="Pfam" id="PF21307">
    <property type="entry name" value="Glyco_hydro_95_C"/>
    <property type="match status" value="1"/>
</dbReference>
<dbReference type="InterPro" id="IPR000254">
    <property type="entry name" value="CBD"/>
</dbReference>
<dbReference type="Gene3D" id="1.50.10.10">
    <property type="match status" value="1"/>
</dbReference>
<evidence type="ECO:0000256" key="1">
    <source>
        <dbReference type="ARBA" id="ARBA00022729"/>
    </source>
</evidence>
<dbReference type="GO" id="GO:0030248">
    <property type="term" value="F:cellulose binding"/>
    <property type="evidence" value="ECO:0007669"/>
    <property type="project" value="InterPro"/>
</dbReference>
<feature type="domain" description="CBM1" evidence="3">
    <location>
        <begin position="781"/>
        <end position="817"/>
    </location>
</feature>